<accession>A0ABU8FAB6</accession>
<organism evidence="1 2">
    <name type="scientific">Psychrobacillus mangrovi</name>
    <dbReference type="NCBI Taxonomy" id="3117745"/>
    <lineage>
        <taxon>Bacteria</taxon>
        <taxon>Bacillati</taxon>
        <taxon>Bacillota</taxon>
        <taxon>Bacilli</taxon>
        <taxon>Bacillales</taxon>
        <taxon>Bacillaceae</taxon>
        <taxon>Psychrobacillus</taxon>
    </lineage>
</organism>
<reference evidence="1 2" key="1">
    <citation type="submission" date="2024-01" db="EMBL/GenBank/DDBJ databases">
        <title>Seven novel Bacillus-like species.</title>
        <authorList>
            <person name="Liu G."/>
        </authorList>
    </citation>
    <scope>NUCLEOTIDE SEQUENCE [LARGE SCALE GENOMIC DNA]</scope>
    <source>
        <strain evidence="1 2">FJAT-51614</strain>
    </source>
</reference>
<dbReference type="SUPFAM" id="SSF55729">
    <property type="entry name" value="Acyl-CoA N-acyltransferases (Nat)"/>
    <property type="match status" value="1"/>
</dbReference>
<proteinExistence type="predicted"/>
<dbReference type="Proteomes" id="UP001364890">
    <property type="component" value="Unassembled WGS sequence"/>
</dbReference>
<dbReference type="InterPro" id="IPR016181">
    <property type="entry name" value="Acyl_CoA_acyltransferase"/>
</dbReference>
<name>A0ABU8FAB6_9BACI</name>
<evidence type="ECO:0000313" key="1">
    <source>
        <dbReference type="EMBL" id="MEI4771937.1"/>
    </source>
</evidence>
<sequence length="308" mass="36027">MFRSNYAIKYSNSPNIEVIKEILTNWVGDDDFTYRYFLRGVHIKNNICTYEAYENEKLVGLITAWKSEFHPYCTYFAMVTKPHIGFEIEAVLIEALYNFKEIELPLQTCIWETSYGLKTFYEEVEFLEVRRTYMPLIRASKIDFQEVFPDFNGQDICIKDLNSIANLKELKPKLINLVRENYEKAHTVNPVGVHSFQKWEELIFNEDTIQSGSFIVLKDSEIQAYSLLHYSNTPNQFEFGWRGTKENADVQLMLILTASQINYAIENGVKYIEAEVDTTDYFSVEMLKFFPFSPAPSLLTVQKRTNND</sequence>
<dbReference type="EMBL" id="JBAWSY010000033">
    <property type="protein sequence ID" value="MEI4771937.1"/>
    <property type="molecule type" value="Genomic_DNA"/>
</dbReference>
<comment type="caution">
    <text evidence="1">The sequence shown here is derived from an EMBL/GenBank/DDBJ whole genome shotgun (WGS) entry which is preliminary data.</text>
</comment>
<protein>
    <submittedName>
        <fullName evidence="1">GNAT family acetyltransferase</fullName>
    </submittedName>
</protein>
<dbReference type="RefSeq" id="WP_336499486.1">
    <property type="nucleotide sequence ID" value="NZ_JBAWSY010000033.1"/>
</dbReference>
<gene>
    <name evidence="1" type="ORF">WAX74_20255</name>
</gene>
<keyword evidence="2" id="KW-1185">Reference proteome</keyword>
<evidence type="ECO:0000313" key="2">
    <source>
        <dbReference type="Proteomes" id="UP001364890"/>
    </source>
</evidence>